<dbReference type="FunFam" id="2.60.120.200:FF:000078">
    <property type="entry name" value="Galectin"/>
    <property type="match status" value="1"/>
</dbReference>
<dbReference type="InterPro" id="IPR044156">
    <property type="entry name" value="Galectin-like"/>
</dbReference>
<gene>
    <name evidence="5" type="ORF">JZ751_019196</name>
</gene>
<dbReference type="AlphaFoldDB" id="A0A8T2NMA9"/>
<dbReference type="GO" id="GO:2000562">
    <property type="term" value="P:negative regulation of CD4-positive, alpha-beta T cell proliferation"/>
    <property type="evidence" value="ECO:0007669"/>
    <property type="project" value="TreeGrafter"/>
</dbReference>
<dbReference type="PROSITE" id="PS51304">
    <property type="entry name" value="GALECTIN"/>
    <property type="match status" value="2"/>
</dbReference>
<evidence type="ECO:0000256" key="1">
    <source>
        <dbReference type="ARBA" id="ARBA00022734"/>
    </source>
</evidence>
<dbReference type="GO" id="GO:0005829">
    <property type="term" value="C:cytosol"/>
    <property type="evidence" value="ECO:0007669"/>
    <property type="project" value="TreeGrafter"/>
</dbReference>
<dbReference type="GO" id="GO:0016936">
    <property type="term" value="F:galactoside binding"/>
    <property type="evidence" value="ECO:0007669"/>
    <property type="project" value="TreeGrafter"/>
</dbReference>
<organism evidence="5 6">
    <name type="scientific">Albula glossodonta</name>
    <name type="common">roundjaw bonefish</name>
    <dbReference type="NCBI Taxonomy" id="121402"/>
    <lineage>
        <taxon>Eukaryota</taxon>
        <taxon>Metazoa</taxon>
        <taxon>Chordata</taxon>
        <taxon>Craniata</taxon>
        <taxon>Vertebrata</taxon>
        <taxon>Euteleostomi</taxon>
        <taxon>Actinopterygii</taxon>
        <taxon>Neopterygii</taxon>
        <taxon>Teleostei</taxon>
        <taxon>Albuliformes</taxon>
        <taxon>Albulidae</taxon>
        <taxon>Albula</taxon>
    </lineage>
</organism>
<dbReference type="Pfam" id="PF00337">
    <property type="entry name" value="Gal-bind_lectin"/>
    <property type="match status" value="2"/>
</dbReference>
<dbReference type="GO" id="GO:0032689">
    <property type="term" value="P:negative regulation of type II interferon production"/>
    <property type="evidence" value="ECO:0007669"/>
    <property type="project" value="TreeGrafter"/>
</dbReference>
<proteinExistence type="predicted"/>
<dbReference type="SMART" id="SM00276">
    <property type="entry name" value="GLECT"/>
    <property type="match status" value="2"/>
</dbReference>
<dbReference type="PANTHER" id="PTHR11346">
    <property type="entry name" value="GALECTIN"/>
    <property type="match status" value="1"/>
</dbReference>
<protein>
    <recommendedName>
        <fullName evidence="3">Galectin</fullName>
    </recommendedName>
</protein>
<reference evidence="5" key="1">
    <citation type="thesis" date="2021" institute="BYU ScholarsArchive" country="Provo, UT, USA">
        <title>Applications of and Algorithms for Genome Assembly and Genomic Analyses with an Emphasis on Marine Teleosts.</title>
        <authorList>
            <person name="Pickett B.D."/>
        </authorList>
    </citation>
    <scope>NUCLEOTIDE SEQUENCE</scope>
    <source>
        <strain evidence="5">HI-2016</strain>
    </source>
</reference>
<accession>A0A8T2NMA9</accession>
<keyword evidence="2" id="KW-0677">Repeat</keyword>
<evidence type="ECO:0000256" key="2">
    <source>
        <dbReference type="ARBA" id="ARBA00022737"/>
    </source>
</evidence>
<dbReference type="SMART" id="SM00908">
    <property type="entry name" value="Gal-bind_lectin"/>
    <property type="match status" value="2"/>
</dbReference>
<dbReference type="SUPFAM" id="SSF49899">
    <property type="entry name" value="Concanavalin A-like lectins/glucanases"/>
    <property type="match status" value="2"/>
</dbReference>
<dbReference type="OrthoDB" id="6251307at2759"/>
<dbReference type="CDD" id="cd00070">
    <property type="entry name" value="GLECT"/>
    <property type="match status" value="2"/>
</dbReference>
<evidence type="ECO:0000259" key="4">
    <source>
        <dbReference type="PROSITE" id="PS51304"/>
    </source>
</evidence>
<dbReference type="GO" id="GO:0030246">
    <property type="term" value="F:carbohydrate binding"/>
    <property type="evidence" value="ECO:0007669"/>
    <property type="project" value="UniProtKB-UniRule"/>
</dbReference>
<dbReference type="GO" id="GO:0010628">
    <property type="term" value="P:positive regulation of gene expression"/>
    <property type="evidence" value="ECO:0007669"/>
    <property type="project" value="TreeGrafter"/>
</dbReference>
<dbReference type="InterPro" id="IPR001079">
    <property type="entry name" value="Galectin_CRD"/>
</dbReference>
<keyword evidence="6" id="KW-1185">Reference proteome</keyword>
<dbReference type="PANTHER" id="PTHR11346:SF80">
    <property type="entry name" value="GALECTIN-9C"/>
    <property type="match status" value="1"/>
</dbReference>
<comment type="caution">
    <text evidence="5">The sequence shown here is derived from an EMBL/GenBank/DDBJ whole genome shotgun (WGS) entry which is preliminary data.</text>
</comment>
<feature type="domain" description="Galectin" evidence="4">
    <location>
        <begin position="14"/>
        <end position="146"/>
    </location>
</feature>
<dbReference type="EMBL" id="JAFBMS010000035">
    <property type="protein sequence ID" value="KAG9341389.1"/>
    <property type="molecule type" value="Genomic_DNA"/>
</dbReference>
<dbReference type="Gene3D" id="2.60.120.200">
    <property type="match status" value="2"/>
</dbReference>
<dbReference type="InterPro" id="IPR013320">
    <property type="entry name" value="ConA-like_dom_sf"/>
</dbReference>
<dbReference type="FunFam" id="2.60.120.200:FF:000023">
    <property type="entry name" value="Galectin"/>
    <property type="match status" value="1"/>
</dbReference>
<evidence type="ECO:0000313" key="6">
    <source>
        <dbReference type="Proteomes" id="UP000824540"/>
    </source>
</evidence>
<feature type="domain" description="Galectin" evidence="4">
    <location>
        <begin position="155"/>
        <end position="281"/>
    </location>
</feature>
<dbReference type="GO" id="GO:0005634">
    <property type="term" value="C:nucleus"/>
    <property type="evidence" value="ECO:0007669"/>
    <property type="project" value="TreeGrafter"/>
</dbReference>
<evidence type="ECO:0000256" key="3">
    <source>
        <dbReference type="RuleBase" id="RU102079"/>
    </source>
</evidence>
<evidence type="ECO:0000313" key="5">
    <source>
        <dbReference type="EMBL" id="KAG9341389.1"/>
    </source>
</evidence>
<name>A0A8T2NMA9_9TELE</name>
<sequence>MWSHSLCLLQRVPFTGCIQGGLQEGKTITVTGRVMPAAERFHVNLQCGSQGRVDIALHFNPRYDRRTGHVVCNTFTNTKWCTEERKNQAPIPRGSSFTLMFLVKRDSFAVIVNGNHFMEYLHRLPIQSVNTISVDGGVEVNSITFQNPVQHVVPYKNIITGGLSPGRHITIQGAVNHNANRFSLNLRFNNGIALHFNPRFDENLVVRNSFLKEMWGQEERSGGIPFCRGQPFTLTIVCETQFFKMIVNGGQMFTYNHRHFIFQEIDILEINGDVSLSSVAV</sequence>
<dbReference type="Proteomes" id="UP000824540">
    <property type="component" value="Unassembled WGS sequence"/>
</dbReference>
<keyword evidence="1 3" id="KW-0430">Lectin</keyword>